<reference evidence="1 2" key="1">
    <citation type="submission" date="2019-04" db="EMBL/GenBank/DDBJ databases">
        <title>Step-wise assembly of the neonatal virome modulated by breast feeding.</title>
        <authorList>
            <person name="Liang G."/>
            <person name="Bushman F."/>
        </authorList>
    </citation>
    <scope>NUCLEOTIDE SEQUENCE [LARGE SCALE GENOMIC DNA]</scope>
    <source>
        <strain evidence="1 2">E3754</strain>
    </source>
</reference>
<name>A0AAP6VA41_ENTFL</name>
<dbReference type="AlphaFoldDB" id="A0AAP6VA41"/>
<dbReference type="Proteomes" id="UP000429730">
    <property type="component" value="Unassembled WGS sequence"/>
</dbReference>
<evidence type="ECO:0000313" key="2">
    <source>
        <dbReference type="Proteomes" id="UP000429730"/>
    </source>
</evidence>
<proteinExistence type="predicted"/>
<sequence>MIGGENIMGIKINGMDNLRKKLNDPATLAKKAMDSKGGHPIKCPNCGKTIKVTSNGAKCTCGQKIELNF</sequence>
<protein>
    <submittedName>
        <fullName evidence="1">Uncharacterized protein</fullName>
    </submittedName>
</protein>
<dbReference type="RefSeq" id="WP_142960439.1">
    <property type="nucleotide sequence ID" value="NZ_CABGUR010000018.1"/>
</dbReference>
<accession>A0AAP6VA41</accession>
<comment type="caution">
    <text evidence="1">The sequence shown here is derived from an EMBL/GenBank/DDBJ whole genome shotgun (WGS) entry which is preliminary data.</text>
</comment>
<evidence type="ECO:0000313" key="1">
    <source>
        <dbReference type="EMBL" id="MXS54126.1"/>
    </source>
</evidence>
<dbReference type="EMBL" id="WVTJ01000071">
    <property type="protein sequence ID" value="MXS54126.1"/>
    <property type="molecule type" value="Genomic_DNA"/>
</dbReference>
<gene>
    <name evidence="1" type="ORF">GTI81_15685</name>
</gene>
<organism evidence="1 2">
    <name type="scientific">Enterococcus faecalis</name>
    <name type="common">Streptococcus faecalis</name>
    <dbReference type="NCBI Taxonomy" id="1351"/>
    <lineage>
        <taxon>Bacteria</taxon>
        <taxon>Bacillati</taxon>
        <taxon>Bacillota</taxon>
        <taxon>Bacilli</taxon>
        <taxon>Lactobacillales</taxon>
        <taxon>Enterococcaceae</taxon>
        <taxon>Enterococcus</taxon>
    </lineage>
</organism>